<evidence type="ECO:0000313" key="1">
    <source>
        <dbReference type="EMBL" id="KAI3715543.1"/>
    </source>
</evidence>
<sequence length="168" mass="18689">MRSSENERVMGEEETTEERDYRRMTVTEENEIDLSSHPLFLPSPVSPSLCLPSPVVSFLCLPSSVVSFLYLPSPVVSSLCLTTAGGPALCFTTADHPCHRCRRQTTKPIVDVTIFISISILLQKENPKTLLEKLSLRPARLSLSLFSNLLSLYIDLSHSAIHPYSRIG</sequence>
<evidence type="ECO:0000313" key="2">
    <source>
        <dbReference type="Proteomes" id="UP001055879"/>
    </source>
</evidence>
<gene>
    <name evidence="1" type="ORF">L6452_22529</name>
</gene>
<keyword evidence="2" id="KW-1185">Reference proteome</keyword>
<accession>A0ACB9B0E5</accession>
<name>A0ACB9B0E5_ARCLA</name>
<organism evidence="1 2">
    <name type="scientific">Arctium lappa</name>
    <name type="common">Greater burdock</name>
    <name type="synonym">Lappa major</name>
    <dbReference type="NCBI Taxonomy" id="4217"/>
    <lineage>
        <taxon>Eukaryota</taxon>
        <taxon>Viridiplantae</taxon>
        <taxon>Streptophyta</taxon>
        <taxon>Embryophyta</taxon>
        <taxon>Tracheophyta</taxon>
        <taxon>Spermatophyta</taxon>
        <taxon>Magnoliopsida</taxon>
        <taxon>eudicotyledons</taxon>
        <taxon>Gunneridae</taxon>
        <taxon>Pentapetalae</taxon>
        <taxon>asterids</taxon>
        <taxon>campanulids</taxon>
        <taxon>Asterales</taxon>
        <taxon>Asteraceae</taxon>
        <taxon>Carduoideae</taxon>
        <taxon>Cardueae</taxon>
        <taxon>Arctiinae</taxon>
        <taxon>Arctium</taxon>
    </lineage>
</organism>
<comment type="caution">
    <text evidence="1">The sequence shown here is derived from an EMBL/GenBank/DDBJ whole genome shotgun (WGS) entry which is preliminary data.</text>
</comment>
<proteinExistence type="predicted"/>
<dbReference type="Proteomes" id="UP001055879">
    <property type="component" value="Linkage Group LG07"/>
</dbReference>
<protein>
    <submittedName>
        <fullName evidence="1">Uncharacterized protein</fullName>
    </submittedName>
</protein>
<dbReference type="EMBL" id="CM042053">
    <property type="protein sequence ID" value="KAI3715543.1"/>
    <property type="molecule type" value="Genomic_DNA"/>
</dbReference>
<reference evidence="2" key="1">
    <citation type="journal article" date="2022" name="Mol. Ecol. Resour.">
        <title>The genomes of chicory, endive, great burdock and yacon provide insights into Asteraceae palaeo-polyploidization history and plant inulin production.</title>
        <authorList>
            <person name="Fan W."/>
            <person name="Wang S."/>
            <person name="Wang H."/>
            <person name="Wang A."/>
            <person name="Jiang F."/>
            <person name="Liu H."/>
            <person name="Zhao H."/>
            <person name="Xu D."/>
            <person name="Zhang Y."/>
        </authorList>
    </citation>
    <scope>NUCLEOTIDE SEQUENCE [LARGE SCALE GENOMIC DNA]</scope>
    <source>
        <strain evidence="2">cv. Niubang</strain>
    </source>
</reference>
<reference evidence="1 2" key="2">
    <citation type="journal article" date="2022" name="Mol. Ecol. Resour.">
        <title>The genomes of chicory, endive, great burdock and yacon provide insights into Asteraceae paleo-polyploidization history and plant inulin production.</title>
        <authorList>
            <person name="Fan W."/>
            <person name="Wang S."/>
            <person name="Wang H."/>
            <person name="Wang A."/>
            <person name="Jiang F."/>
            <person name="Liu H."/>
            <person name="Zhao H."/>
            <person name="Xu D."/>
            <person name="Zhang Y."/>
        </authorList>
    </citation>
    <scope>NUCLEOTIDE SEQUENCE [LARGE SCALE GENOMIC DNA]</scope>
    <source>
        <strain evidence="2">cv. Niubang</strain>
    </source>
</reference>